<dbReference type="PROSITE" id="PS00639">
    <property type="entry name" value="THIOL_PROTEASE_HIS"/>
    <property type="match status" value="1"/>
</dbReference>
<dbReference type="CDD" id="cd02620">
    <property type="entry name" value="Peptidase_C1A_CathepsinB"/>
    <property type="match status" value="1"/>
</dbReference>
<dbReference type="PROSITE" id="PS00139">
    <property type="entry name" value="THIOL_PROTEASE_CYS"/>
    <property type="match status" value="1"/>
</dbReference>
<evidence type="ECO:0000256" key="3">
    <source>
        <dbReference type="SAM" id="SignalP"/>
    </source>
</evidence>
<dbReference type="InterPro" id="IPR025661">
    <property type="entry name" value="Pept_asp_AS"/>
</dbReference>
<dbReference type="InterPro" id="IPR000668">
    <property type="entry name" value="Peptidase_C1A_C"/>
</dbReference>
<keyword evidence="2" id="KW-1015">Disulfide bond</keyword>
<dbReference type="GO" id="GO:0006508">
    <property type="term" value="P:proteolysis"/>
    <property type="evidence" value="ECO:0007669"/>
    <property type="project" value="InterPro"/>
</dbReference>
<dbReference type="Pfam" id="PF00112">
    <property type="entry name" value="Peptidase_C1"/>
    <property type="match status" value="1"/>
</dbReference>
<dbReference type="InterPro" id="IPR038765">
    <property type="entry name" value="Papain-like_cys_pep_sf"/>
</dbReference>
<dbReference type="InterPro" id="IPR000169">
    <property type="entry name" value="Pept_cys_AS"/>
</dbReference>
<evidence type="ECO:0000256" key="2">
    <source>
        <dbReference type="ARBA" id="ARBA00023157"/>
    </source>
</evidence>
<evidence type="ECO:0000259" key="4">
    <source>
        <dbReference type="SMART" id="SM00645"/>
    </source>
</evidence>
<dbReference type="EMBL" id="JANTQA010000012">
    <property type="protein sequence ID" value="KAJ3450601.1"/>
    <property type="molecule type" value="Genomic_DNA"/>
</dbReference>
<comment type="similarity">
    <text evidence="1">Belongs to the peptidase C1 family.</text>
</comment>
<proteinExistence type="inferred from homology"/>
<evidence type="ECO:0000256" key="1">
    <source>
        <dbReference type="ARBA" id="ARBA00008455"/>
    </source>
</evidence>
<dbReference type="PANTHER" id="PTHR12411">
    <property type="entry name" value="CYSTEINE PROTEASE FAMILY C1-RELATED"/>
    <property type="match status" value="1"/>
</dbReference>
<organism evidence="5 6">
    <name type="scientific">Anaeramoeba flamelloides</name>
    <dbReference type="NCBI Taxonomy" id="1746091"/>
    <lineage>
        <taxon>Eukaryota</taxon>
        <taxon>Metamonada</taxon>
        <taxon>Anaeramoebidae</taxon>
        <taxon>Anaeramoeba</taxon>
    </lineage>
</organism>
<comment type="caution">
    <text evidence="5">The sequence shown here is derived from an EMBL/GenBank/DDBJ whole genome shotgun (WGS) entry which is preliminary data.</text>
</comment>
<dbReference type="SMART" id="SM00645">
    <property type="entry name" value="Pept_C1"/>
    <property type="match status" value="1"/>
</dbReference>
<dbReference type="PRINTS" id="PR00705">
    <property type="entry name" value="PAPAIN"/>
</dbReference>
<feature type="signal peptide" evidence="3">
    <location>
        <begin position="1"/>
        <end position="15"/>
    </location>
</feature>
<name>A0AAV8A8J4_9EUKA</name>
<evidence type="ECO:0000313" key="5">
    <source>
        <dbReference type="EMBL" id="KAJ3450601.1"/>
    </source>
</evidence>
<dbReference type="InterPro" id="IPR025660">
    <property type="entry name" value="Pept_his_AS"/>
</dbReference>
<feature type="chain" id="PRO_5043698162" evidence="3">
    <location>
        <begin position="16"/>
        <end position="293"/>
    </location>
</feature>
<dbReference type="AlphaFoldDB" id="A0AAV8A8J4"/>
<dbReference type="Proteomes" id="UP001146793">
    <property type="component" value="Unassembled WGS sequence"/>
</dbReference>
<dbReference type="GO" id="GO:0008234">
    <property type="term" value="F:cysteine-type peptidase activity"/>
    <property type="evidence" value="ECO:0007669"/>
    <property type="project" value="InterPro"/>
</dbReference>
<feature type="domain" description="Peptidase C1A papain C-terminal" evidence="4">
    <location>
        <begin position="70"/>
        <end position="289"/>
    </location>
</feature>
<dbReference type="PROSITE" id="PS00640">
    <property type="entry name" value="THIOL_PROTEASE_ASN"/>
    <property type="match status" value="1"/>
</dbReference>
<dbReference type="Gene3D" id="3.90.70.10">
    <property type="entry name" value="Cysteine proteinases"/>
    <property type="match status" value="1"/>
</dbReference>
<dbReference type="SUPFAM" id="SSF54001">
    <property type="entry name" value="Cysteine proteinases"/>
    <property type="match status" value="1"/>
</dbReference>
<evidence type="ECO:0000313" key="6">
    <source>
        <dbReference type="Proteomes" id="UP001146793"/>
    </source>
</evidence>
<reference evidence="5" key="1">
    <citation type="submission" date="2022-08" db="EMBL/GenBank/DDBJ databases">
        <title>Novel sulphate-reducing endosymbionts in the free-living metamonad Anaeramoeba.</title>
        <authorList>
            <person name="Jerlstrom-Hultqvist J."/>
            <person name="Cepicka I."/>
            <person name="Gallot-Lavallee L."/>
            <person name="Salas-Leiva D."/>
            <person name="Curtis B.A."/>
            <person name="Zahonova K."/>
            <person name="Pipaliya S."/>
            <person name="Dacks J."/>
            <person name="Roger A.J."/>
        </authorList>
    </citation>
    <scope>NUCLEOTIDE SEQUENCE</scope>
    <source>
        <strain evidence="5">Busselton2</strain>
    </source>
</reference>
<protein>
    <submittedName>
        <fullName evidence="5">Tubulointerstitial nephritis antigen-like</fullName>
    </submittedName>
</protein>
<dbReference type="InterPro" id="IPR013128">
    <property type="entry name" value="Peptidase_C1A"/>
</dbReference>
<accession>A0AAV8A8J4</accession>
<keyword evidence="3" id="KW-0732">Signal</keyword>
<sequence length="293" mass="32356">MKILFFLVIIGLVFANQAIIDEVNSKQNLWIAGTTKFSDWKTEDIKSFLKTDLKYSTPSDRVDNSWSTDLPDSYNFEEDYAQCSGHVQNQAKCGSCWAFGTATSFAKRRCRAGLDTELVLYSEQELVSCDNSDSGCNGGNPEMACEFVVNTGLVSYDCFPYTSGNGNNGQCKNECVTGTWDPKKMVADSCTEYQGVQDIATAIYTKGPVCSTMEVYADFLQYKGGIYKHTTGELLGGHAITTVGWGVENDQAYWIVQNSWGTTWGEDGFFRIVRGTNDCQIENFVIAGTPATD</sequence>
<gene>
    <name evidence="5" type="ORF">M0812_06785</name>
</gene>